<feature type="compositionally biased region" description="Basic and acidic residues" evidence="1">
    <location>
        <begin position="35"/>
        <end position="44"/>
    </location>
</feature>
<accession>A0A2K3MHH0</accession>
<comment type="caution">
    <text evidence="2">The sequence shown here is derived from an EMBL/GenBank/DDBJ whole genome shotgun (WGS) entry which is preliminary data.</text>
</comment>
<dbReference type="AlphaFoldDB" id="A0A2K3MHH0"/>
<sequence length="44" mass="4775">MSEIKYGYPYPAQGPYQGPPPVAAPPQYYAAPPPPKREPGFLEG</sequence>
<evidence type="ECO:0000313" key="3">
    <source>
        <dbReference type="Proteomes" id="UP000236291"/>
    </source>
</evidence>
<evidence type="ECO:0000313" key="2">
    <source>
        <dbReference type="EMBL" id="PNX90236.1"/>
    </source>
</evidence>
<dbReference type="EMBL" id="ASHM01062197">
    <property type="protein sequence ID" value="PNX90236.1"/>
    <property type="molecule type" value="Genomic_DNA"/>
</dbReference>
<feature type="non-terminal residue" evidence="2">
    <location>
        <position position="44"/>
    </location>
</feature>
<name>A0A2K3MHH0_TRIPR</name>
<dbReference type="Gramene" id="Tp57577_TGAC_v2_mRNA20655">
    <property type="protein sequence ID" value="Tp57577_TGAC_v2_mRNA20655"/>
    <property type="gene ID" value="Tp57577_TGAC_v2_gene19963"/>
</dbReference>
<reference evidence="2 3" key="1">
    <citation type="journal article" date="2014" name="Am. J. Bot.">
        <title>Genome assembly and annotation for red clover (Trifolium pratense; Fabaceae).</title>
        <authorList>
            <person name="Istvanek J."/>
            <person name="Jaros M."/>
            <person name="Krenek A."/>
            <person name="Repkova J."/>
        </authorList>
    </citation>
    <scope>NUCLEOTIDE SEQUENCE [LARGE SCALE GENOMIC DNA]</scope>
    <source>
        <strain evidence="3">cv. Tatra</strain>
        <tissue evidence="2">Young leaves</tissue>
    </source>
</reference>
<organism evidence="2 3">
    <name type="scientific">Trifolium pratense</name>
    <name type="common">Red clover</name>
    <dbReference type="NCBI Taxonomy" id="57577"/>
    <lineage>
        <taxon>Eukaryota</taxon>
        <taxon>Viridiplantae</taxon>
        <taxon>Streptophyta</taxon>
        <taxon>Embryophyta</taxon>
        <taxon>Tracheophyta</taxon>
        <taxon>Spermatophyta</taxon>
        <taxon>Magnoliopsida</taxon>
        <taxon>eudicotyledons</taxon>
        <taxon>Gunneridae</taxon>
        <taxon>Pentapetalae</taxon>
        <taxon>rosids</taxon>
        <taxon>fabids</taxon>
        <taxon>Fabales</taxon>
        <taxon>Fabaceae</taxon>
        <taxon>Papilionoideae</taxon>
        <taxon>50 kb inversion clade</taxon>
        <taxon>NPAAA clade</taxon>
        <taxon>Hologalegina</taxon>
        <taxon>IRL clade</taxon>
        <taxon>Trifolieae</taxon>
        <taxon>Trifolium</taxon>
    </lineage>
</organism>
<dbReference type="Proteomes" id="UP000236291">
    <property type="component" value="Unassembled WGS sequence"/>
</dbReference>
<reference evidence="2 3" key="2">
    <citation type="journal article" date="2017" name="Front. Plant Sci.">
        <title>Gene Classification and Mining of Molecular Markers Useful in Red Clover (Trifolium pratense) Breeding.</title>
        <authorList>
            <person name="Istvanek J."/>
            <person name="Dluhosova J."/>
            <person name="Dluhos P."/>
            <person name="Patkova L."/>
            <person name="Nedelnik J."/>
            <person name="Repkova J."/>
        </authorList>
    </citation>
    <scope>NUCLEOTIDE SEQUENCE [LARGE SCALE GENOMIC DNA]</scope>
    <source>
        <strain evidence="3">cv. Tatra</strain>
        <tissue evidence="2">Young leaves</tissue>
    </source>
</reference>
<proteinExistence type="predicted"/>
<protein>
    <submittedName>
        <fullName evidence="2">Uncharacterized protein</fullName>
    </submittedName>
</protein>
<gene>
    <name evidence="2" type="ORF">L195_g046359</name>
</gene>
<evidence type="ECO:0000256" key="1">
    <source>
        <dbReference type="SAM" id="MobiDB-lite"/>
    </source>
</evidence>
<feature type="region of interest" description="Disordered" evidence="1">
    <location>
        <begin position="16"/>
        <end position="44"/>
    </location>
</feature>